<dbReference type="EMBL" id="CM017620">
    <property type="protein sequence ID" value="TYI01170.1"/>
    <property type="molecule type" value="Genomic_DNA"/>
</dbReference>
<dbReference type="CDD" id="cd14798">
    <property type="entry name" value="RX-CC_like"/>
    <property type="match status" value="1"/>
</dbReference>
<dbReference type="InterPro" id="IPR041118">
    <property type="entry name" value="Rx_N"/>
</dbReference>
<organism evidence="5 6">
    <name type="scientific">Gossypium tomentosum</name>
    <name type="common">Hawaiian cotton</name>
    <name type="synonym">Gossypium sandvicense</name>
    <dbReference type="NCBI Taxonomy" id="34277"/>
    <lineage>
        <taxon>Eukaryota</taxon>
        <taxon>Viridiplantae</taxon>
        <taxon>Streptophyta</taxon>
        <taxon>Embryophyta</taxon>
        <taxon>Tracheophyta</taxon>
        <taxon>Spermatophyta</taxon>
        <taxon>Magnoliopsida</taxon>
        <taxon>eudicotyledons</taxon>
        <taxon>Gunneridae</taxon>
        <taxon>Pentapetalae</taxon>
        <taxon>rosids</taxon>
        <taxon>malvids</taxon>
        <taxon>Malvales</taxon>
        <taxon>Malvaceae</taxon>
        <taxon>Malvoideae</taxon>
        <taxon>Gossypium</taxon>
    </lineage>
</organism>
<keyword evidence="1" id="KW-0677">Repeat</keyword>
<protein>
    <recommendedName>
        <fullName evidence="4">Disease resistance N-terminal domain-containing protein</fullName>
    </recommendedName>
</protein>
<dbReference type="InterPro" id="IPR038005">
    <property type="entry name" value="RX-like_CC"/>
</dbReference>
<evidence type="ECO:0000256" key="2">
    <source>
        <dbReference type="ARBA" id="ARBA00022741"/>
    </source>
</evidence>
<sequence length="179" mass="20445">MERVDMADALVSVVVNIILDNLNSLFLEEMGLAGSLKKELQSLESTLTTIQAVLHDAEEKQWKSEAIKNWLGKLKQAAYDLEDVLDDFKTKAQRRRSKNCNLEWWFNLMSLPSRVSSLTALKTLRMAASKKAVEQSLRRELVHHNPHPVHFCEYQPKKISAVSKTQSESNNFMSFSLPL</sequence>
<evidence type="ECO:0000313" key="5">
    <source>
        <dbReference type="EMBL" id="TYI01170.1"/>
    </source>
</evidence>
<evidence type="ECO:0000256" key="3">
    <source>
        <dbReference type="ARBA" id="ARBA00022821"/>
    </source>
</evidence>
<evidence type="ECO:0000313" key="6">
    <source>
        <dbReference type="Proteomes" id="UP000322667"/>
    </source>
</evidence>
<keyword evidence="6" id="KW-1185">Reference proteome</keyword>
<reference evidence="5 6" key="1">
    <citation type="submission" date="2019-07" db="EMBL/GenBank/DDBJ databases">
        <title>WGS assembly of Gossypium tomentosum.</title>
        <authorList>
            <person name="Chen Z.J."/>
            <person name="Sreedasyam A."/>
            <person name="Ando A."/>
            <person name="Song Q."/>
            <person name="De L."/>
            <person name="Hulse-Kemp A."/>
            <person name="Ding M."/>
            <person name="Ye W."/>
            <person name="Kirkbride R."/>
            <person name="Jenkins J."/>
            <person name="Plott C."/>
            <person name="Lovell J."/>
            <person name="Lin Y.-M."/>
            <person name="Vaughn R."/>
            <person name="Liu B."/>
            <person name="Li W."/>
            <person name="Simpson S."/>
            <person name="Scheffler B."/>
            <person name="Saski C."/>
            <person name="Grover C."/>
            <person name="Hu G."/>
            <person name="Conover J."/>
            <person name="Carlson J."/>
            <person name="Shu S."/>
            <person name="Boston L."/>
            <person name="Williams M."/>
            <person name="Peterson D."/>
            <person name="Mcgee K."/>
            <person name="Jones D."/>
            <person name="Wendel J."/>
            <person name="Stelly D."/>
            <person name="Grimwood J."/>
            <person name="Schmutz J."/>
        </authorList>
    </citation>
    <scope>NUCLEOTIDE SEQUENCE [LARGE SCALE GENOMIC DNA]</scope>
    <source>
        <strain evidence="5">7179.01</strain>
    </source>
</reference>
<dbReference type="Gene3D" id="1.20.5.4130">
    <property type="match status" value="1"/>
</dbReference>
<keyword evidence="3" id="KW-0611">Plant defense</keyword>
<dbReference type="Proteomes" id="UP000322667">
    <property type="component" value="Chromosome A11"/>
</dbReference>
<gene>
    <name evidence="5" type="ORF">ES332_A11G183100v1</name>
</gene>
<evidence type="ECO:0000256" key="1">
    <source>
        <dbReference type="ARBA" id="ARBA00022737"/>
    </source>
</evidence>
<dbReference type="PANTHER" id="PTHR19338:SF37">
    <property type="entry name" value="DISEASE RESISTANCE PROTEIN RGA4"/>
    <property type="match status" value="1"/>
</dbReference>
<keyword evidence="2" id="KW-0547">Nucleotide-binding</keyword>
<feature type="domain" description="Disease resistance N-terminal" evidence="4">
    <location>
        <begin position="14"/>
        <end position="102"/>
    </location>
</feature>
<dbReference type="Pfam" id="PF18052">
    <property type="entry name" value="Rx_N"/>
    <property type="match status" value="1"/>
</dbReference>
<dbReference type="AlphaFoldDB" id="A0A5D2NG12"/>
<dbReference type="PANTHER" id="PTHR19338">
    <property type="entry name" value="TRANSLOCASE OF INNER MITOCHONDRIAL MEMBRANE 13 HOMOLOG"/>
    <property type="match status" value="1"/>
</dbReference>
<proteinExistence type="predicted"/>
<evidence type="ECO:0000259" key="4">
    <source>
        <dbReference type="Pfam" id="PF18052"/>
    </source>
</evidence>
<accession>A0A5D2NG12</accession>
<dbReference type="GO" id="GO:0000166">
    <property type="term" value="F:nucleotide binding"/>
    <property type="evidence" value="ECO:0007669"/>
    <property type="project" value="UniProtKB-KW"/>
</dbReference>
<dbReference type="GO" id="GO:0006952">
    <property type="term" value="P:defense response"/>
    <property type="evidence" value="ECO:0007669"/>
    <property type="project" value="UniProtKB-KW"/>
</dbReference>
<name>A0A5D2NG12_GOSTO</name>